<feature type="domain" description="Glycosyl transferase family 51" evidence="14">
    <location>
        <begin position="67"/>
        <end position="242"/>
    </location>
</feature>
<reference evidence="15" key="1">
    <citation type="submission" date="2020-05" db="EMBL/GenBank/DDBJ databases">
        <authorList>
            <person name="Chiriac C."/>
            <person name="Salcher M."/>
            <person name="Ghai R."/>
            <person name="Kavagutti S V."/>
        </authorList>
    </citation>
    <scope>NUCLEOTIDE SEQUENCE</scope>
</reference>
<evidence type="ECO:0000256" key="1">
    <source>
        <dbReference type="ARBA" id="ARBA00022645"/>
    </source>
</evidence>
<keyword evidence="9" id="KW-0961">Cell wall biogenesis/degradation</keyword>
<protein>
    <recommendedName>
        <fullName evidence="10">peptidoglycan glycosyltransferase</fullName>
        <ecNumber evidence="10">2.4.99.28</ecNumber>
    </recommendedName>
</protein>
<dbReference type="InterPro" id="IPR001460">
    <property type="entry name" value="PCN-bd_Tpept"/>
</dbReference>
<evidence type="ECO:0000256" key="12">
    <source>
        <dbReference type="SAM" id="MobiDB-lite"/>
    </source>
</evidence>
<keyword evidence="2" id="KW-0645">Protease</keyword>
<dbReference type="InterPro" id="IPR023346">
    <property type="entry name" value="Lysozyme-like_dom_sf"/>
</dbReference>
<dbReference type="Pfam" id="PF00905">
    <property type="entry name" value="Transpeptidase"/>
    <property type="match status" value="1"/>
</dbReference>
<dbReference type="Pfam" id="PF00912">
    <property type="entry name" value="Transgly"/>
    <property type="match status" value="1"/>
</dbReference>
<dbReference type="EC" id="2.4.99.28" evidence="10"/>
<dbReference type="GO" id="GO:0009252">
    <property type="term" value="P:peptidoglycan biosynthetic process"/>
    <property type="evidence" value="ECO:0007669"/>
    <property type="project" value="UniProtKB-KW"/>
</dbReference>
<dbReference type="GO" id="GO:0008360">
    <property type="term" value="P:regulation of cell shape"/>
    <property type="evidence" value="ECO:0007669"/>
    <property type="project" value="UniProtKB-KW"/>
</dbReference>
<dbReference type="Gene3D" id="1.10.3810.10">
    <property type="entry name" value="Biosynthetic peptidoglycan transglycosylase-like"/>
    <property type="match status" value="1"/>
</dbReference>
<proteinExistence type="predicted"/>
<feature type="region of interest" description="Disordered" evidence="12">
    <location>
        <begin position="251"/>
        <end position="272"/>
    </location>
</feature>
<keyword evidence="1" id="KW-0121">Carboxypeptidase</keyword>
<dbReference type="FunFam" id="1.10.3810.10:FF:000001">
    <property type="entry name" value="Penicillin-binding protein 1A"/>
    <property type="match status" value="1"/>
</dbReference>
<evidence type="ECO:0000256" key="5">
    <source>
        <dbReference type="ARBA" id="ARBA00022801"/>
    </source>
</evidence>
<dbReference type="InterPro" id="IPR001264">
    <property type="entry name" value="Glyco_trans_51"/>
</dbReference>
<name>A0A6J7NJA7_9ZZZZ</name>
<evidence type="ECO:0000256" key="3">
    <source>
        <dbReference type="ARBA" id="ARBA00022676"/>
    </source>
</evidence>
<evidence type="ECO:0000313" key="15">
    <source>
        <dbReference type="EMBL" id="CAB4990759.1"/>
    </source>
</evidence>
<evidence type="ECO:0000256" key="11">
    <source>
        <dbReference type="ARBA" id="ARBA00049902"/>
    </source>
</evidence>
<gene>
    <name evidence="15" type="ORF">UFOPK3974_00918</name>
</gene>
<keyword evidence="8" id="KW-0511">Multifunctional enzyme</keyword>
<evidence type="ECO:0000256" key="7">
    <source>
        <dbReference type="ARBA" id="ARBA00022984"/>
    </source>
</evidence>
<organism evidence="15">
    <name type="scientific">freshwater metagenome</name>
    <dbReference type="NCBI Taxonomy" id="449393"/>
    <lineage>
        <taxon>unclassified sequences</taxon>
        <taxon>metagenomes</taxon>
        <taxon>ecological metagenomes</taxon>
    </lineage>
</organism>
<evidence type="ECO:0000256" key="9">
    <source>
        <dbReference type="ARBA" id="ARBA00023316"/>
    </source>
</evidence>
<evidence type="ECO:0000256" key="10">
    <source>
        <dbReference type="ARBA" id="ARBA00044770"/>
    </source>
</evidence>
<dbReference type="GO" id="GO:0071555">
    <property type="term" value="P:cell wall organization"/>
    <property type="evidence" value="ECO:0007669"/>
    <property type="project" value="UniProtKB-KW"/>
</dbReference>
<comment type="catalytic activity">
    <reaction evidence="11">
        <text>[GlcNAc-(1-&gt;4)-Mur2Ac(oyl-L-Ala-gamma-D-Glu-L-Lys-D-Ala-D-Ala)](n)-di-trans,octa-cis-undecaprenyl diphosphate + beta-D-GlcNAc-(1-&gt;4)-Mur2Ac(oyl-L-Ala-gamma-D-Glu-L-Lys-D-Ala-D-Ala)-di-trans,octa-cis-undecaprenyl diphosphate = [GlcNAc-(1-&gt;4)-Mur2Ac(oyl-L-Ala-gamma-D-Glu-L-Lys-D-Ala-D-Ala)](n+1)-di-trans,octa-cis-undecaprenyl diphosphate + di-trans,octa-cis-undecaprenyl diphosphate + H(+)</text>
        <dbReference type="Rhea" id="RHEA:23708"/>
        <dbReference type="Rhea" id="RHEA-COMP:9602"/>
        <dbReference type="Rhea" id="RHEA-COMP:9603"/>
        <dbReference type="ChEBI" id="CHEBI:15378"/>
        <dbReference type="ChEBI" id="CHEBI:58405"/>
        <dbReference type="ChEBI" id="CHEBI:60033"/>
        <dbReference type="ChEBI" id="CHEBI:78435"/>
        <dbReference type="EC" id="2.4.99.28"/>
    </reaction>
</comment>
<keyword evidence="4" id="KW-0808">Transferase</keyword>
<dbReference type="SUPFAM" id="SSF53955">
    <property type="entry name" value="Lysozyme-like"/>
    <property type="match status" value="1"/>
</dbReference>
<dbReference type="AlphaFoldDB" id="A0A6J7NJA7"/>
<evidence type="ECO:0000256" key="8">
    <source>
        <dbReference type="ARBA" id="ARBA00023268"/>
    </source>
</evidence>
<dbReference type="GO" id="GO:0008955">
    <property type="term" value="F:peptidoglycan glycosyltransferase activity"/>
    <property type="evidence" value="ECO:0007669"/>
    <property type="project" value="UniProtKB-EC"/>
</dbReference>
<dbReference type="Gene3D" id="3.40.710.10">
    <property type="entry name" value="DD-peptidase/beta-lactamase superfamily"/>
    <property type="match status" value="1"/>
</dbReference>
<dbReference type="GO" id="GO:0030288">
    <property type="term" value="C:outer membrane-bounded periplasmic space"/>
    <property type="evidence" value="ECO:0007669"/>
    <property type="project" value="TreeGrafter"/>
</dbReference>
<dbReference type="PANTHER" id="PTHR32282:SF33">
    <property type="entry name" value="PEPTIDOGLYCAN GLYCOSYLTRANSFERASE"/>
    <property type="match status" value="1"/>
</dbReference>
<sequence length="706" mass="75731">MREWKLMTRRHIRIVLPLLAGGAALAVCLLALPPAFSIFANGIRFNGVVGNEMSQLSERTVIYDSRGQVIGRLGLEDRSSVALSDVAPVMVEALLTTEDRDFYGNAGVDLHAVARAFLKNVNAGSVKEGGSTLTQQLVKNRFFTAPQRTLSRKVREAMLSLRLDSEWPKNRILSEYLNTVYFGQGSYGIQAASERFFQTVPQELNLAQAALLAGSIRDPEGNNPFTNPKGALARRSEVLGQMYEDGAISKSERTFAEASPLPDQRPQSDLRPDNYYVEEVQRRLLNDPRLADTREERYNLVFRGGLQVETPYDQSMQAKAQSAVNKTIPTSQFTAAMAVMDPSNGEVKALVAGPGFERSQFNLATQGARQPGSTFKAITLAAALENGYSVNDSISGSSPCIIKIDGFAPWTTRNAEGGGGVFNLRSATEESVNCAYARLIAALGPKKVSEMARRLGVTHEVPAYPSITLGTIGVSPLEMATVYSTLAAEGIKHDPVFITKLKDRNGRVIFEDREPGKRVLSAEVARTETSILQGVIRAGTGTRARLAPGDRAVGKGKIERFSAGKTGTTDDKTNAWFVGYTPELVAAVWMGDPAAYTPMTNVGSIGAVYGGTYPAMIWKVFMDAALKGKVVREFAKPNEKLWPPASSITEAGRGARLKIDPSGATGPSGPSGPEGPSGGPSTTTSTTSSPTTSSVPSTTSTIPPPL</sequence>
<keyword evidence="6" id="KW-0133">Cell shape</keyword>
<evidence type="ECO:0000259" key="14">
    <source>
        <dbReference type="Pfam" id="PF00912"/>
    </source>
</evidence>
<dbReference type="SUPFAM" id="SSF56601">
    <property type="entry name" value="beta-lactamase/transpeptidase-like"/>
    <property type="match status" value="1"/>
</dbReference>
<accession>A0A6J7NJA7</accession>
<dbReference type="EMBL" id="CAFBOR010000122">
    <property type="protein sequence ID" value="CAB4990759.1"/>
    <property type="molecule type" value="Genomic_DNA"/>
</dbReference>
<dbReference type="InterPro" id="IPR050396">
    <property type="entry name" value="Glycosyltr_51/Transpeptidase"/>
</dbReference>
<evidence type="ECO:0000256" key="2">
    <source>
        <dbReference type="ARBA" id="ARBA00022670"/>
    </source>
</evidence>
<keyword evidence="7" id="KW-0573">Peptidoglycan synthesis</keyword>
<keyword evidence="3" id="KW-0328">Glycosyltransferase</keyword>
<dbReference type="InterPro" id="IPR036950">
    <property type="entry name" value="PBP_transglycosylase"/>
</dbReference>
<dbReference type="GO" id="GO:0006508">
    <property type="term" value="P:proteolysis"/>
    <property type="evidence" value="ECO:0007669"/>
    <property type="project" value="UniProtKB-KW"/>
</dbReference>
<evidence type="ECO:0000256" key="6">
    <source>
        <dbReference type="ARBA" id="ARBA00022960"/>
    </source>
</evidence>
<keyword evidence="5" id="KW-0378">Hydrolase</keyword>
<evidence type="ECO:0000256" key="4">
    <source>
        <dbReference type="ARBA" id="ARBA00022679"/>
    </source>
</evidence>
<dbReference type="InterPro" id="IPR012338">
    <property type="entry name" value="Beta-lactam/transpept-like"/>
</dbReference>
<evidence type="ECO:0000259" key="13">
    <source>
        <dbReference type="Pfam" id="PF00905"/>
    </source>
</evidence>
<feature type="region of interest" description="Disordered" evidence="12">
    <location>
        <begin position="641"/>
        <end position="706"/>
    </location>
</feature>
<dbReference type="GO" id="GO:0004180">
    <property type="term" value="F:carboxypeptidase activity"/>
    <property type="evidence" value="ECO:0007669"/>
    <property type="project" value="UniProtKB-KW"/>
</dbReference>
<feature type="domain" description="Penicillin-binding protein transpeptidase" evidence="13">
    <location>
        <begin position="337"/>
        <end position="588"/>
    </location>
</feature>
<feature type="compositionally biased region" description="Low complexity" evidence="12">
    <location>
        <begin position="679"/>
        <end position="706"/>
    </location>
</feature>
<dbReference type="GO" id="GO:0008658">
    <property type="term" value="F:penicillin binding"/>
    <property type="evidence" value="ECO:0007669"/>
    <property type="project" value="InterPro"/>
</dbReference>
<dbReference type="PANTHER" id="PTHR32282">
    <property type="entry name" value="BINDING PROTEIN TRANSPEPTIDASE, PUTATIVE-RELATED"/>
    <property type="match status" value="1"/>
</dbReference>